<dbReference type="GO" id="GO:0005737">
    <property type="term" value="C:cytoplasm"/>
    <property type="evidence" value="ECO:0000318"/>
    <property type="project" value="GO_Central"/>
</dbReference>
<dbReference type="RefSeq" id="XP_002116847.1">
    <property type="nucleotide sequence ID" value="XM_002116811.1"/>
</dbReference>
<dbReference type="Gene3D" id="3.20.20.10">
    <property type="entry name" value="Alanine racemase"/>
    <property type="match status" value="1"/>
</dbReference>
<dbReference type="FunFam" id="3.20.20.10:FF:000005">
    <property type="entry name" value="Ornithine decarboxylase"/>
    <property type="match status" value="1"/>
</dbReference>
<keyword evidence="9" id="KW-1185">Reference proteome</keyword>
<evidence type="ECO:0000256" key="5">
    <source>
        <dbReference type="ARBA" id="ARBA00037173"/>
    </source>
</evidence>
<dbReference type="eggNOG" id="KOG0622">
    <property type="taxonomic scope" value="Eukaryota"/>
</dbReference>
<dbReference type="GeneID" id="6758060"/>
<evidence type="ECO:0000256" key="1">
    <source>
        <dbReference type="ARBA" id="ARBA00001933"/>
    </source>
</evidence>
<dbReference type="InterPro" id="IPR022644">
    <property type="entry name" value="De-COase2_N"/>
</dbReference>
<feature type="domain" description="Orn/DAP/Arg decarboxylase 2 N-terminal" evidence="7">
    <location>
        <begin position="60"/>
        <end position="277"/>
    </location>
</feature>
<accession>B3S9G8</accession>
<dbReference type="SUPFAM" id="SSF51419">
    <property type="entry name" value="PLP-binding barrel"/>
    <property type="match status" value="1"/>
</dbReference>
<name>B3S9G8_TRIAD</name>
<dbReference type="PANTHER" id="PTHR11482">
    <property type="entry name" value="ARGININE/DIAMINOPIMELATE/ORNITHINE DECARBOXYLASE"/>
    <property type="match status" value="1"/>
</dbReference>
<feature type="modified residue" description="N6-(pyridoxal phosphate)lysine" evidence="6">
    <location>
        <position position="68"/>
    </location>
</feature>
<evidence type="ECO:0000313" key="8">
    <source>
        <dbReference type="EMBL" id="EDV20647.1"/>
    </source>
</evidence>
<dbReference type="PRINTS" id="PR01179">
    <property type="entry name" value="ODADCRBXLASE"/>
</dbReference>
<dbReference type="EMBL" id="DS985258">
    <property type="protein sequence ID" value="EDV20647.1"/>
    <property type="molecule type" value="Genomic_DNA"/>
</dbReference>
<dbReference type="HOGENOM" id="CLU_026444_1_1_1"/>
<dbReference type="OrthoDB" id="5034579at2759"/>
<comment type="similarity">
    <text evidence="2">Belongs to the Orn/Lys/Arg decarboxylase class-II family.</text>
</comment>
<dbReference type="OMA" id="FFITHIF"/>
<feature type="active site" description="Proton donor" evidence="6">
    <location>
        <position position="357"/>
    </location>
</feature>
<evidence type="ECO:0000256" key="4">
    <source>
        <dbReference type="ARBA" id="ARBA00023239"/>
    </source>
</evidence>
<dbReference type="CDD" id="cd00622">
    <property type="entry name" value="PLPDE_III_ODC"/>
    <property type="match status" value="1"/>
</dbReference>
<evidence type="ECO:0000256" key="2">
    <source>
        <dbReference type="ARBA" id="ARBA00008872"/>
    </source>
</evidence>
<dbReference type="InterPro" id="IPR002433">
    <property type="entry name" value="Orn_de-COase"/>
</dbReference>
<dbReference type="InterPro" id="IPR009006">
    <property type="entry name" value="Ala_racemase/Decarboxylase_C"/>
</dbReference>
<comment type="cofactor">
    <cofactor evidence="1 6">
        <name>pyridoxal 5'-phosphate</name>
        <dbReference type="ChEBI" id="CHEBI:597326"/>
    </cofactor>
</comment>
<reference evidence="8 9" key="1">
    <citation type="journal article" date="2008" name="Nature">
        <title>The Trichoplax genome and the nature of placozoans.</title>
        <authorList>
            <person name="Srivastava M."/>
            <person name="Begovic E."/>
            <person name="Chapman J."/>
            <person name="Putnam N.H."/>
            <person name="Hellsten U."/>
            <person name="Kawashima T."/>
            <person name="Kuo A."/>
            <person name="Mitros T."/>
            <person name="Salamov A."/>
            <person name="Carpenter M.L."/>
            <person name="Signorovitch A.Y."/>
            <person name="Moreno M.A."/>
            <person name="Kamm K."/>
            <person name="Grimwood J."/>
            <person name="Schmutz J."/>
            <person name="Shapiro H."/>
            <person name="Grigoriev I.V."/>
            <person name="Buss L.W."/>
            <person name="Schierwater B."/>
            <person name="Dellaporta S.L."/>
            <person name="Rokhsar D.S."/>
        </authorList>
    </citation>
    <scope>NUCLEOTIDE SEQUENCE [LARGE SCALE GENOMIC DNA]</scope>
    <source>
        <strain evidence="8 9">Grell-BS-1999</strain>
    </source>
</reference>
<protein>
    <recommendedName>
        <fullName evidence="7">Orn/DAP/Arg decarboxylase 2 N-terminal domain-containing protein</fullName>
    </recommendedName>
</protein>
<dbReference type="SUPFAM" id="SSF50621">
    <property type="entry name" value="Alanine racemase C-terminal domain-like"/>
    <property type="match status" value="1"/>
</dbReference>
<evidence type="ECO:0000313" key="9">
    <source>
        <dbReference type="Proteomes" id="UP000009022"/>
    </source>
</evidence>
<dbReference type="Gene3D" id="2.40.37.10">
    <property type="entry name" value="Lyase, Ornithine Decarboxylase, Chain A, domain 1"/>
    <property type="match status" value="1"/>
</dbReference>
<proteinExistence type="inferred from homology"/>
<dbReference type="CTD" id="6758060"/>
<gene>
    <name evidence="8" type="ORF">TRIADDRAFT_60902</name>
</gene>
<evidence type="ECO:0000256" key="3">
    <source>
        <dbReference type="ARBA" id="ARBA00022898"/>
    </source>
</evidence>
<keyword evidence="4" id="KW-0456">Lyase</keyword>
<dbReference type="PhylomeDB" id="B3S9G8"/>
<dbReference type="Pfam" id="PF02784">
    <property type="entry name" value="Orn_Arg_deC_N"/>
    <property type="match status" value="1"/>
</dbReference>
<dbReference type="InParanoid" id="B3S9G8"/>
<dbReference type="KEGG" id="tad:TRIADDRAFT_60902"/>
<dbReference type="GO" id="GO:0004586">
    <property type="term" value="F:ornithine decarboxylase activity"/>
    <property type="evidence" value="ECO:0000318"/>
    <property type="project" value="GO_Central"/>
</dbReference>
<dbReference type="PRINTS" id="PR01182">
    <property type="entry name" value="ORNDCRBXLASE"/>
</dbReference>
<sequence length="393" mass="43758">MACPHQVSIDVIRSKSLQEIITEKTNAANIENEDDPFYLVDISDVINKYKTLFFKVFFITHIFLTAMKSNPDFQIAATLCGLGTGLDVASAGEIETAVAVGLKDEDVIYSNTCKGISHLKVAAKENLTQMTFDSEVELHRIKRLYPSARLVLRLLVDDSHSELKLGVKAGASFSRVPHLLKVAKELGLNVIGTSFHVGSECGSPDAYAKAIEKSRRVFDIAKGLGMKFNLLDIGGGYPGQINELFTNISRIINKALDIHFPSDSGVRIISEPGQYFSCSSSILVANIISKRIRFEDDDTQIEGYPSDKENMEITYHINEGVIGAFISKLIINLLYIPKKLIKSNEKCYRSSMWGPTCTPVDQILSDYNLPEMEVGEWVYYEIFKCVTRSENVC</sequence>
<dbReference type="AlphaFoldDB" id="B3S9G8"/>
<dbReference type="GO" id="GO:0033387">
    <property type="term" value="P:putrescine biosynthetic process from arginine, via ornithine"/>
    <property type="evidence" value="ECO:0000318"/>
    <property type="project" value="GO_Central"/>
</dbReference>
<dbReference type="STRING" id="10228.B3S9G8"/>
<organism evidence="8 9">
    <name type="scientific">Trichoplax adhaerens</name>
    <name type="common">Trichoplax reptans</name>
    <dbReference type="NCBI Taxonomy" id="10228"/>
    <lineage>
        <taxon>Eukaryota</taxon>
        <taxon>Metazoa</taxon>
        <taxon>Placozoa</taxon>
        <taxon>Uniplacotomia</taxon>
        <taxon>Trichoplacea</taxon>
        <taxon>Trichoplacidae</taxon>
        <taxon>Trichoplax</taxon>
    </lineage>
</organism>
<keyword evidence="3 6" id="KW-0663">Pyridoxal phosphate</keyword>
<dbReference type="Proteomes" id="UP000009022">
    <property type="component" value="Unassembled WGS sequence"/>
</dbReference>
<dbReference type="InterPro" id="IPR029066">
    <property type="entry name" value="PLP-binding_barrel"/>
</dbReference>
<evidence type="ECO:0000259" key="7">
    <source>
        <dbReference type="Pfam" id="PF02784"/>
    </source>
</evidence>
<comment type="function">
    <text evidence="5">Catalyzes the first and rate-limiting step of polyamine biosynthesis that converts ornithine into putrescine, which is the precursor for the polyamines, spermidine and spermine. Polyamines are essential for cell proliferation and are implicated in cellular processes, ranging from DNA replication to apoptosis.</text>
</comment>
<dbReference type="PANTHER" id="PTHR11482:SF6">
    <property type="entry name" value="ORNITHINE DECARBOXYLASE 1-RELATED"/>
    <property type="match status" value="1"/>
</dbReference>
<dbReference type="InterPro" id="IPR000183">
    <property type="entry name" value="Orn/DAP/Arg_de-COase"/>
</dbReference>
<evidence type="ECO:0000256" key="6">
    <source>
        <dbReference type="PIRSR" id="PIRSR600183-50"/>
    </source>
</evidence>